<dbReference type="PANTHER" id="PTHR16133:SF0">
    <property type="entry name" value="ZINC_IRON REGULATED TRANSPORTER-RELATED PROTEIN 102B, ISOFORM E"/>
    <property type="match status" value="1"/>
</dbReference>
<gene>
    <name evidence="8" type="primary">ATX2</name>
    <name evidence="8" type="ORF">FIM1_440</name>
</gene>
<accession>A0ABX6EQ31</accession>
<dbReference type="Pfam" id="PF02535">
    <property type="entry name" value="Zip"/>
    <property type="match status" value="2"/>
</dbReference>
<evidence type="ECO:0000256" key="4">
    <source>
        <dbReference type="ARBA" id="ARBA00022989"/>
    </source>
</evidence>
<evidence type="ECO:0000256" key="1">
    <source>
        <dbReference type="ARBA" id="ARBA00004127"/>
    </source>
</evidence>
<organism evidence="8 9">
    <name type="scientific">Kluyveromyces marxianus</name>
    <name type="common">Yeast</name>
    <name type="synonym">Candida kefyr</name>
    <dbReference type="NCBI Taxonomy" id="4911"/>
    <lineage>
        <taxon>Eukaryota</taxon>
        <taxon>Fungi</taxon>
        <taxon>Dikarya</taxon>
        <taxon>Ascomycota</taxon>
        <taxon>Saccharomycotina</taxon>
        <taxon>Saccharomycetes</taxon>
        <taxon>Saccharomycetales</taxon>
        <taxon>Saccharomycetaceae</taxon>
        <taxon>Kluyveromyces</taxon>
    </lineage>
</organism>
<evidence type="ECO:0000256" key="3">
    <source>
        <dbReference type="ARBA" id="ARBA00022692"/>
    </source>
</evidence>
<comment type="subcellular location">
    <subcellularLocation>
        <location evidence="1">Endomembrane system</location>
        <topology evidence="1">Multi-pass membrane protein</topology>
    </subcellularLocation>
    <subcellularLocation>
        <location evidence="2">Golgi apparatus membrane</location>
    </subcellularLocation>
</comment>
<evidence type="ECO:0000256" key="5">
    <source>
        <dbReference type="ARBA" id="ARBA00023034"/>
    </source>
</evidence>
<feature type="transmembrane region" description="Helical" evidence="7">
    <location>
        <begin position="42"/>
        <end position="63"/>
    </location>
</feature>
<dbReference type="EMBL" id="CP015054">
    <property type="protein sequence ID" value="QGN13794.1"/>
    <property type="molecule type" value="Genomic_DNA"/>
</dbReference>
<feature type="transmembrane region" description="Helical" evidence="7">
    <location>
        <begin position="166"/>
        <end position="186"/>
    </location>
</feature>
<reference evidence="8 9" key="1">
    <citation type="submission" date="2016-03" db="EMBL/GenBank/DDBJ databases">
        <title>How can Kluyveromyces marxianus grow so fast - potential evolutionary course in Saccharomyces Complex revealed by comparative genomics.</title>
        <authorList>
            <person name="Mo W."/>
            <person name="Lu W."/>
            <person name="Yang X."/>
            <person name="Qi J."/>
            <person name="Lv H."/>
        </authorList>
    </citation>
    <scope>NUCLEOTIDE SEQUENCE [LARGE SCALE GENOMIC DNA]</scope>
    <source>
        <strain evidence="8 9">FIM1</strain>
    </source>
</reference>
<keyword evidence="5" id="KW-0333">Golgi apparatus</keyword>
<feature type="transmembrane region" description="Helical" evidence="7">
    <location>
        <begin position="75"/>
        <end position="93"/>
    </location>
</feature>
<evidence type="ECO:0000256" key="7">
    <source>
        <dbReference type="SAM" id="Phobius"/>
    </source>
</evidence>
<evidence type="ECO:0000313" key="8">
    <source>
        <dbReference type="EMBL" id="QGN13794.1"/>
    </source>
</evidence>
<sequence>MRLLIETLLSATILFFGTLGTGFIPIVYMNKLIEKGNGEMKYLKYISDFGIGMLLGTSCLLVIPEGVERFAESGSGRGFGISLLLGFLILYGFDRFLHALQTGSIALSWWDAAAEPVVIESRRDFFNLTKTLPIILSNNIVFALVIHGFSDGLVLGVSQSYDSLKVVMLIAIVIHKIPATLSLTGLMISKQRLPKPNVIVNLTAFSLSTPIGLIFVMCLKFISNDILEKFSDGLLVASGSSLLYASLLSLNASGDDHVPYEALEGDESGPEREKESLPDFKLLLLGVVVPLVISFFVPEG</sequence>
<evidence type="ECO:0000313" key="9">
    <source>
        <dbReference type="Proteomes" id="UP000422736"/>
    </source>
</evidence>
<dbReference type="InterPro" id="IPR045891">
    <property type="entry name" value="ZIP9"/>
</dbReference>
<dbReference type="Proteomes" id="UP000422736">
    <property type="component" value="Chromosome 1"/>
</dbReference>
<keyword evidence="6 7" id="KW-0472">Membrane</keyword>
<proteinExistence type="predicted"/>
<dbReference type="PANTHER" id="PTHR16133">
    <property type="entry name" value="SOLUTE CARRIER FAMILY 39 ZINC TRANSPORTER , MEMBER 9-RELATED"/>
    <property type="match status" value="1"/>
</dbReference>
<feature type="transmembrane region" description="Helical" evidence="7">
    <location>
        <begin position="12"/>
        <end position="30"/>
    </location>
</feature>
<protein>
    <submittedName>
        <fullName evidence="8">Zinc/iron permease</fullName>
    </submittedName>
</protein>
<keyword evidence="4 7" id="KW-1133">Transmembrane helix</keyword>
<feature type="transmembrane region" description="Helical" evidence="7">
    <location>
        <begin position="131"/>
        <end position="150"/>
    </location>
</feature>
<keyword evidence="9" id="KW-1185">Reference proteome</keyword>
<keyword evidence="3 7" id="KW-0812">Transmembrane</keyword>
<evidence type="ECO:0000256" key="2">
    <source>
        <dbReference type="ARBA" id="ARBA00004394"/>
    </source>
</evidence>
<evidence type="ECO:0000256" key="6">
    <source>
        <dbReference type="ARBA" id="ARBA00023136"/>
    </source>
</evidence>
<name>A0ABX6EQ31_KLUMA</name>
<feature type="transmembrane region" description="Helical" evidence="7">
    <location>
        <begin position="280"/>
        <end position="297"/>
    </location>
</feature>
<feature type="transmembrane region" description="Helical" evidence="7">
    <location>
        <begin position="198"/>
        <end position="222"/>
    </location>
</feature>
<dbReference type="InterPro" id="IPR003689">
    <property type="entry name" value="ZIP"/>
</dbReference>